<dbReference type="Gene3D" id="2.10.90.10">
    <property type="entry name" value="Cystine-knot cytokines"/>
    <property type="match status" value="1"/>
</dbReference>
<feature type="domain" description="TGF-beta family profile" evidence="15">
    <location>
        <begin position="348"/>
        <end position="463"/>
    </location>
</feature>
<dbReference type="FunFam" id="2.10.90.10:FF:000008">
    <property type="entry name" value="Bone morphogenetic protein 3"/>
    <property type="match status" value="1"/>
</dbReference>
<keyword evidence="7 12" id="KW-0339">Growth factor</keyword>
<dbReference type="PRINTS" id="PR00669">
    <property type="entry name" value="INHIBINA"/>
</dbReference>
<reference evidence="16" key="2">
    <citation type="submission" date="2025-09" db="UniProtKB">
        <authorList>
            <consortium name="Ensembl"/>
        </authorList>
    </citation>
    <scope>IDENTIFICATION</scope>
</reference>
<evidence type="ECO:0000256" key="3">
    <source>
        <dbReference type="ARBA" id="ARBA00022514"/>
    </source>
</evidence>
<dbReference type="PROSITE" id="PS51362">
    <property type="entry name" value="TGF_BETA_2"/>
    <property type="match status" value="1"/>
</dbReference>
<keyword evidence="8" id="KW-1015">Disulfide bond</keyword>
<evidence type="ECO:0000256" key="1">
    <source>
        <dbReference type="ARBA" id="ARBA00004613"/>
    </source>
</evidence>
<dbReference type="OMA" id="QDSSDHR"/>
<evidence type="ECO:0000256" key="5">
    <source>
        <dbReference type="ARBA" id="ARBA00022685"/>
    </source>
</evidence>
<dbReference type="GO" id="GO:0005125">
    <property type="term" value="F:cytokine activity"/>
    <property type="evidence" value="ECO:0007669"/>
    <property type="project" value="UniProtKB-KW"/>
</dbReference>
<evidence type="ECO:0000256" key="14">
    <source>
        <dbReference type="SAM" id="SignalP"/>
    </source>
</evidence>
<dbReference type="GO" id="GO:0008083">
    <property type="term" value="F:growth factor activity"/>
    <property type="evidence" value="ECO:0007669"/>
    <property type="project" value="UniProtKB-KW"/>
</dbReference>
<comment type="similarity">
    <text evidence="2 12">Belongs to the TGF-beta family.</text>
</comment>
<accession>A0A3Q4H030</accession>
<evidence type="ECO:0000256" key="4">
    <source>
        <dbReference type="ARBA" id="ARBA00022525"/>
    </source>
</evidence>
<keyword evidence="6 14" id="KW-0732">Signal</keyword>
<evidence type="ECO:0000256" key="11">
    <source>
        <dbReference type="ARBA" id="ARBA00042879"/>
    </source>
</evidence>
<evidence type="ECO:0000256" key="12">
    <source>
        <dbReference type="RuleBase" id="RU000354"/>
    </source>
</evidence>
<keyword evidence="4" id="KW-0964">Secreted</keyword>
<evidence type="ECO:0000256" key="8">
    <source>
        <dbReference type="ARBA" id="ARBA00023157"/>
    </source>
</evidence>
<keyword evidence="9" id="KW-0325">Glycoprotein</keyword>
<comment type="subcellular location">
    <subcellularLocation>
        <location evidence="1">Secreted</location>
    </subcellularLocation>
</comment>
<evidence type="ECO:0000256" key="6">
    <source>
        <dbReference type="ARBA" id="ARBA00022729"/>
    </source>
</evidence>
<dbReference type="PANTHER" id="PTHR11848:SF145">
    <property type="entry name" value="GROWTH_DIFFERENTIATION FACTOR 10"/>
    <property type="match status" value="1"/>
</dbReference>
<keyword evidence="5" id="KW-0165">Cleavage on pair of basic residues</keyword>
<evidence type="ECO:0000256" key="7">
    <source>
        <dbReference type="ARBA" id="ARBA00023030"/>
    </source>
</evidence>
<evidence type="ECO:0000256" key="13">
    <source>
        <dbReference type="SAM" id="MobiDB-lite"/>
    </source>
</evidence>
<dbReference type="PANTHER" id="PTHR11848">
    <property type="entry name" value="TGF-BETA FAMILY"/>
    <property type="match status" value="1"/>
</dbReference>
<dbReference type="GeneTree" id="ENSGT00940000157214"/>
<dbReference type="PROSITE" id="PS00250">
    <property type="entry name" value="TGF_BETA_1"/>
    <property type="match status" value="1"/>
</dbReference>
<dbReference type="InterPro" id="IPR017948">
    <property type="entry name" value="TGFb_CS"/>
</dbReference>
<evidence type="ECO:0000313" key="16">
    <source>
        <dbReference type="Ensembl" id="ENSNBRP00000013133.1"/>
    </source>
</evidence>
<evidence type="ECO:0000256" key="2">
    <source>
        <dbReference type="ARBA" id="ARBA00006656"/>
    </source>
</evidence>
<organism evidence="16 17">
    <name type="scientific">Neolamprologus brichardi</name>
    <name type="common">Fairy cichlid</name>
    <name type="synonym">Lamprologus brichardi</name>
    <dbReference type="NCBI Taxonomy" id="32507"/>
    <lineage>
        <taxon>Eukaryota</taxon>
        <taxon>Metazoa</taxon>
        <taxon>Chordata</taxon>
        <taxon>Craniata</taxon>
        <taxon>Vertebrata</taxon>
        <taxon>Euteleostomi</taxon>
        <taxon>Actinopterygii</taxon>
        <taxon>Neopterygii</taxon>
        <taxon>Teleostei</taxon>
        <taxon>Neoteleostei</taxon>
        <taxon>Acanthomorphata</taxon>
        <taxon>Ovalentaria</taxon>
        <taxon>Cichlomorphae</taxon>
        <taxon>Cichliformes</taxon>
        <taxon>Cichlidae</taxon>
        <taxon>African cichlids</taxon>
        <taxon>Pseudocrenilabrinae</taxon>
        <taxon>Lamprologini</taxon>
        <taxon>Neolamprologus</taxon>
    </lineage>
</organism>
<evidence type="ECO:0000259" key="15">
    <source>
        <dbReference type="PROSITE" id="PS51362"/>
    </source>
</evidence>
<dbReference type="InterPro" id="IPR015615">
    <property type="entry name" value="TGF-beta-rel"/>
</dbReference>
<dbReference type="STRING" id="32507.ENSNBRP00000013133"/>
<evidence type="ECO:0000313" key="17">
    <source>
        <dbReference type="Proteomes" id="UP000261580"/>
    </source>
</evidence>
<dbReference type="GO" id="GO:0045669">
    <property type="term" value="P:positive regulation of osteoblast differentiation"/>
    <property type="evidence" value="ECO:0007669"/>
    <property type="project" value="TreeGrafter"/>
</dbReference>
<dbReference type="InterPro" id="IPR001839">
    <property type="entry name" value="TGF-b_C"/>
</dbReference>
<feature type="compositionally biased region" description="Polar residues" evidence="13">
    <location>
        <begin position="252"/>
        <end position="265"/>
    </location>
</feature>
<dbReference type="Ensembl" id="ENSNBRT00000013504.1">
    <property type="protein sequence ID" value="ENSNBRP00000013133.1"/>
    <property type="gene ID" value="ENSNBRG00000010127.1"/>
</dbReference>
<dbReference type="Proteomes" id="UP000261580">
    <property type="component" value="Unassembled WGS sequence"/>
</dbReference>
<dbReference type="Bgee" id="ENSNBRG00000010127">
    <property type="expression patterns" value="Expressed in camera-type eye and 1 other cell type or tissue"/>
</dbReference>
<feature type="signal peptide" evidence="14">
    <location>
        <begin position="1"/>
        <end position="24"/>
    </location>
</feature>
<feature type="region of interest" description="Disordered" evidence="13">
    <location>
        <begin position="242"/>
        <end position="334"/>
    </location>
</feature>
<dbReference type="Pfam" id="PF00019">
    <property type="entry name" value="TGF_beta"/>
    <property type="match status" value="1"/>
</dbReference>
<dbReference type="InterPro" id="IPR029034">
    <property type="entry name" value="Cystine-knot_cytokine"/>
</dbReference>
<keyword evidence="3" id="KW-0202">Cytokine</keyword>
<evidence type="ECO:0000256" key="10">
    <source>
        <dbReference type="ARBA" id="ARBA00040122"/>
    </source>
</evidence>
<dbReference type="GO" id="GO:0005615">
    <property type="term" value="C:extracellular space"/>
    <property type="evidence" value="ECO:0007669"/>
    <property type="project" value="UniProtKB-KW"/>
</dbReference>
<sequence length="463" mass="52468">MATLGTSSSHLFLVMFNCFLGAASFRTDGNFLQPSSNQFSDDLGEEVVSQHMYRLYEKYNKENRLKEGNTVRSFRASQGSADHRMMYRLNLTTLQDSEVILSATFHFLLNRHSHQNPWFCKRFKSPTCRSSVVHPSLSISLLLYSFSSGSEVRSGSMGSFLGNVTFHPHRRGVWQMKDVTQVIKEARDRGHLLVSIELELRQQFRTKPEEILSAGSMPYLLLYANDQALDEPNSVAASLQRYDPFNEGGEPSYSSQLLHRPNSSPEVKGRVRREANLLSDPIQNNELPEGIKTNDSTVENLKDSHKLTVSDGQMHERRNEGKDGKKHKGSTNTQSPVLRFDEQTMRKARRRQWSNTQHKGCSRRNLRVDFTDIGWNEWVIAPKAFDAYYCAGTCGFPMPKVVKPTNHATIQSIVRAVGIIPGIPEPCCVPENMSPLAVLYQDESRNPVLKVYPNMTVQSCSCR</sequence>
<keyword evidence="17" id="KW-1185">Reference proteome</keyword>
<feature type="chain" id="PRO_5018600396" description="Growth/differentiation factor 10" evidence="14">
    <location>
        <begin position="25"/>
        <end position="463"/>
    </location>
</feature>
<name>A0A3Q4H030_NEOBR</name>
<dbReference type="AlphaFoldDB" id="A0A3Q4H030"/>
<protein>
    <recommendedName>
        <fullName evidence="10">Growth/differentiation factor 10</fullName>
    </recommendedName>
    <alternativeName>
        <fullName evidence="11">Bone morphogenetic protein 3B</fullName>
    </alternativeName>
</protein>
<dbReference type="SMART" id="SM00204">
    <property type="entry name" value="TGFB"/>
    <property type="match status" value="1"/>
</dbReference>
<proteinExistence type="inferred from homology"/>
<dbReference type="SUPFAM" id="SSF57501">
    <property type="entry name" value="Cystine-knot cytokines"/>
    <property type="match status" value="1"/>
</dbReference>
<reference evidence="16" key="1">
    <citation type="submission" date="2025-08" db="UniProtKB">
        <authorList>
            <consortium name="Ensembl"/>
        </authorList>
    </citation>
    <scope>IDENTIFICATION</scope>
</reference>
<feature type="compositionally biased region" description="Basic and acidic residues" evidence="13">
    <location>
        <begin position="300"/>
        <end position="323"/>
    </location>
</feature>
<evidence type="ECO:0000256" key="9">
    <source>
        <dbReference type="ARBA" id="ARBA00023180"/>
    </source>
</evidence>